<proteinExistence type="predicted"/>
<accession>A0A6A6RVW0</accession>
<evidence type="ECO:0000256" key="1">
    <source>
        <dbReference type="SAM" id="MobiDB-lite"/>
    </source>
</evidence>
<feature type="region of interest" description="Disordered" evidence="1">
    <location>
        <begin position="22"/>
        <end position="53"/>
    </location>
</feature>
<name>A0A6A6RVW0_9PLEO</name>
<protein>
    <submittedName>
        <fullName evidence="2">Uncharacterized protein</fullName>
    </submittedName>
</protein>
<organism evidence="2 3">
    <name type="scientific">Massarina eburnea CBS 473.64</name>
    <dbReference type="NCBI Taxonomy" id="1395130"/>
    <lineage>
        <taxon>Eukaryota</taxon>
        <taxon>Fungi</taxon>
        <taxon>Dikarya</taxon>
        <taxon>Ascomycota</taxon>
        <taxon>Pezizomycotina</taxon>
        <taxon>Dothideomycetes</taxon>
        <taxon>Pleosporomycetidae</taxon>
        <taxon>Pleosporales</taxon>
        <taxon>Massarineae</taxon>
        <taxon>Massarinaceae</taxon>
        <taxon>Massarina</taxon>
    </lineage>
</organism>
<evidence type="ECO:0000313" key="3">
    <source>
        <dbReference type="Proteomes" id="UP000799753"/>
    </source>
</evidence>
<reference evidence="2" key="1">
    <citation type="journal article" date="2020" name="Stud. Mycol.">
        <title>101 Dothideomycetes genomes: a test case for predicting lifestyles and emergence of pathogens.</title>
        <authorList>
            <person name="Haridas S."/>
            <person name="Albert R."/>
            <person name="Binder M."/>
            <person name="Bloem J."/>
            <person name="Labutti K."/>
            <person name="Salamov A."/>
            <person name="Andreopoulos B."/>
            <person name="Baker S."/>
            <person name="Barry K."/>
            <person name="Bills G."/>
            <person name="Bluhm B."/>
            <person name="Cannon C."/>
            <person name="Castanera R."/>
            <person name="Culley D."/>
            <person name="Daum C."/>
            <person name="Ezra D."/>
            <person name="Gonzalez J."/>
            <person name="Henrissat B."/>
            <person name="Kuo A."/>
            <person name="Liang C."/>
            <person name="Lipzen A."/>
            <person name="Lutzoni F."/>
            <person name="Magnuson J."/>
            <person name="Mondo S."/>
            <person name="Nolan M."/>
            <person name="Ohm R."/>
            <person name="Pangilinan J."/>
            <person name="Park H.-J."/>
            <person name="Ramirez L."/>
            <person name="Alfaro M."/>
            <person name="Sun H."/>
            <person name="Tritt A."/>
            <person name="Yoshinaga Y."/>
            <person name="Zwiers L.-H."/>
            <person name="Turgeon B."/>
            <person name="Goodwin S."/>
            <person name="Spatafora J."/>
            <person name="Crous P."/>
            <person name="Grigoriev I."/>
        </authorList>
    </citation>
    <scope>NUCLEOTIDE SEQUENCE</scope>
    <source>
        <strain evidence="2">CBS 473.64</strain>
    </source>
</reference>
<feature type="compositionally biased region" description="Basic and acidic residues" evidence="1">
    <location>
        <begin position="25"/>
        <end position="44"/>
    </location>
</feature>
<evidence type="ECO:0000313" key="2">
    <source>
        <dbReference type="EMBL" id="KAF2639152.1"/>
    </source>
</evidence>
<sequence length="153" mass="16617">MPCQTQTLGKKRLVVHSGAEMDSDGLLKERGTRDGGRALRRDDYSGSGVSQRRRGGVSWFQRALSRPALQPAPPPAACLASGGRFGVDKRGLQPIKPACQVPPSARYILVAPRSQTPATESCAKLPFLFRGLIAFCARLACKRERLSFLLLVL</sequence>
<dbReference type="AlphaFoldDB" id="A0A6A6RVW0"/>
<dbReference type="EMBL" id="MU006787">
    <property type="protein sequence ID" value="KAF2639152.1"/>
    <property type="molecule type" value="Genomic_DNA"/>
</dbReference>
<gene>
    <name evidence="2" type="ORF">P280DRAFT_481324</name>
</gene>
<keyword evidence="3" id="KW-1185">Reference proteome</keyword>
<dbReference type="Proteomes" id="UP000799753">
    <property type="component" value="Unassembled WGS sequence"/>
</dbReference>